<protein>
    <submittedName>
        <fullName evidence="1">Uncharacterized protein</fullName>
    </submittedName>
</protein>
<dbReference type="EMBL" id="VDCV01000005">
    <property type="protein sequence ID" value="KAB5556555.1"/>
    <property type="molecule type" value="Genomic_DNA"/>
</dbReference>
<gene>
    <name evidence="1" type="ORF">DKX38_007464</name>
</gene>
<comment type="caution">
    <text evidence="1">The sequence shown here is derived from an EMBL/GenBank/DDBJ whole genome shotgun (WGS) entry which is preliminary data.</text>
</comment>
<dbReference type="Proteomes" id="UP000326939">
    <property type="component" value="Chromosome 5"/>
</dbReference>
<accession>A0A5N5MN15</accession>
<sequence length="82" mass="8971">MEESGEGEGEGVICTGTGYEPERASWAEQQILLLISQVTNLFGGVPSIETTPEADANPSCLVQENEVEMIFNSLPMEYPYGW</sequence>
<dbReference type="AlphaFoldDB" id="A0A5N5MN15"/>
<keyword evidence="2" id="KW-1185">Reference proteome</keyword>
<reference evidence="2" key="1">
    <citation type="journal article" date="2019" name="Gigascience">
        <title>De novo genome assembly of the endangered Acer yangbiense, a plant species with extremely small populations endemic to Yunnan Province, China.</title>
        <authorList>
            <person name="Yang J."/>
            <person name="Wariss H.M."/>
            <person name="Tao L."/>
            <person name="Zhang R."/>
            <person name="Yun Q."/>
            <person name="Hollingsworth P."/>
            <person name="Dao Z."/>
            <person name="Luo G."/>
            <person name="Guo H."/>
            <person name="Ma Y."/>
            <person name="Sun W."/>
        </authorList>
    </citation>
    <scope>NUCLEOTIDE SEQUENCE [LARGE SCALE GENOMIC DNA]</scope>
    <source>
        <strain evidence="2">cv. br00</strain>
    </source>
</reference>
<name>A0A5N5MN15_9ROSI</name>
<evidence type="ECO:0000313" key="2">
    <source>
        <dbReference type="Proteomes" id="UP000326939"/>
    </source>
</evidence>
<organism evidence="1 2">
    <name type="scientific">Salix brachista</name>
    <dbReference type="NCBI Taxonomy" id="2182728"/>
    <lineage>
        <taxon>Eukaryota</taxon>
        <taxon>Viridiplantae</taxon>
        <taxon>Streptophyta</taxon>
        <taxon>Embryophyta</taxon>
        <taxon>Tracheophyta</taxon>
        <taxon>Spermatophyta</taxon>
        <taxon>Magnoliopsida</taxon>
        <taxon>eudicotyledons</taxon>
        <taxon>Gunneridae</taxon>
        <taxon>Pentapetalae</taxon>
        <taxon>rosids</taxon>
        <taxon>fabids</taxon>
        <taxon>Malpighiales</taxon>
        <taxon>Salicaceae</taxon>
        <taxon>Saliceae</taxon>
        <taxon>Salix</taxon>
    </lineage>
</organism>
<evidence type="ECO:0000313" key="1">
    <source>
        <dbReference type="EMBL" id="KAB5556555.1"/>
    </source>
</evidence>
<proteinExistence type="predicted"/>